<keyword evidence="1" id="KW-0812">Transmembrane</keyword>
<evidence type="ECO:0008006" key="4">
    <source>
        <dbReference type="Google" id="ProtNLM"/>
    </source>
</evidence>
<dbReference type="EMBL" id="JBEHZE010000001">
    <property type="protein sequence ID" value="MEX6633400.1"/>
    <property type="molecule type" value="Genomic_DNA"/>
</dbReference>
<accession>A0ABV3Z3M0</accession>
<reference evidence="2 3" key="1">
    <citation type="submission" date="2024-05" db="EMBL/GenBank/DDBJ databases">
        <title>Three bacterial strains, DH-69, EH-24, and ECK-19 isolated from coastal sediments.</title>
        <authorList>
            <person name="Ye Y.-Q."/>
            <person name="Du Z.-J."/>
        </authorList>
    </citation>
    <scope>NUCLEOTIDE SEQUENCE [LARGE SCALE GENOMIC DNA]</scope>
    <source>
        <strain evidence="2 3">ECK-19</strain>
    </source>
</reference>
<dbReference type="RefSeq" id="WP_369313357.1">
    <property type="nucleotide sequence ID" value="NZ_JBEHZE010000001.1"/>
</dbReference>
<proteinExistence type="predicted"/>
<feature type="transmembrane region" description="Helical" evidence="1">
    <location>
        <begin position="86"/>
        <end position="108"/>
    </location>
</feature>
<name>A0ABV3Z3M0_9PROT</name>
<protein>
    <recommendedName>
        <fullName evidence="4">Anti-sigma factor</fullName>
    </recommendedName>
</protein>
<comment type="caution">
    <text evidence="2">The sequence shown here is derived from an EMBL/GenBank/DDBJ whole genome shotgun (WGS) entry which is preliminary data.</text>
</comment>
<gene>
    <name evidence="2" type="ORF">ABFZ84_07535</name>
</gene>
<dbReference type="Proteomes" id="UP001560685">
    <property type="component" value="Unassembled WGS sequence"/>
</dbReference>
<keyword evidence="3" id="KW-1185">Reference proteome</keyword>
<evidence type="ECO:0000313" key="3">
    <source>
        <dbReference type="Proteomes" id="UP001560685"/>
    </source>
</evidence>
<keyword evidence="1" id="KW-1133">Transmembrane helix</keyword>
<organism evidence="2 3">
    <name type="scientific">Hyphococcus lacteus</name>
    <dbReference type="NCBI Taxonomy" id="3143536"/>
    <lineage>
        <taxon>Bacteria</taxon>
        <taxon>Pseudomonadati</taxon>
        <taxon>Pseudomonadota</taxon>
        <taxon>Alphaproteobacteria</taxon>
        <taxon>Parvularculales</taxon>
        <taxon>Parvularculaceae</taxon>
        <taxon>Hyphococcus</taxon>
    </lineage>
</organism>
<evidence type="ECO:0000256" key="1">
    <source>
        <dbReference type="SAM" id="Phobius"/>
    </source>
</evidence>
<keyword evidence="1" id="KW-0472">Membrane</keyword>
<evidence type="ECO:0000313" key="2">
    <source>
        <dbReference type="EMBL" id="MEX6633400.1"/>
    </source>
</evidence>
<sequence>MNKLHKSTPSELELQSYLDNELPADKREQVFLWLTNNPKTLRSLLDQRAQDNQLRSTMLKPNAPHKPYHDKLMQDVDDIARGNKRVAWILLGFIGGVLITTFVIFLFINW</sequence>